<dbReference type="EMBL" id="CACSHJ010000095">
    <property type="protein sequence ID" value="CAA0392686.1"/>
    <property type="molecule type" value="Genomic_DNA"/>
</dbReference>
<organism evidence="2 3">
    <name type="scientific">Arabidopsis thaliana</name>
    <name type="common">Mouse-ear cress</name>
    <dbReference type="NCBI Taxonomy" id="3702"/>
    <lineage>
        <taxon>Eukaryota</taxon>
        <taxon>Viridiplantae</taxon>
        <taxon>Streptophyta</taxon>
        <taxon>Embryophyta</taxon>
        <taxon>Tracheophyta</taxon>
        <taxon>Spermatophyta</taxon>
        <taxon>Magnoliopsida</taxon>
        <taxon>eudicotyledons</taxon>
        <taxon>Gunneridae</taxon>
        <taxon>Pentapetalae</taxon>
        <taxon>rosids</taxon>
        <taxon>malvids</taxon>
        <taxon>Brassicales</taxon>
        <taxon>Brassicaceae</taxon>
        <taxon>Camelineae</taxon>
        <taxon>Arabidopsis</taxon>
    </lineage>
</organism>
<evidence type="ECO:0000256" key="1">
    <source>
        <dbReference type="SAM" id="MobiDB-lite"/>
    </source>
</evidence>
<dbReference type="AlphaFoldDB" id="A0A5S9XNH0"/>
<reference evidence="2 3" key="1">
    <citation type="submission" date="2019-12" db="EMBL/GenBank/DDBJ databases">
        <authorList>
            <person name="Jiao W.-B."/>
            <person name="Schneeberger K."/>
        </authorList>
    </citation>
    <scope>NUCLEOTIDE SEQUENCE [LARGE SCALE GENOMIC DNA]</scope>
    <source>
        <strain evidence="3">cv. C24</strain>
    </source>
</reference>
<accession>A0A5S9XNH0</accession>
<sequence>MLPEASHPFLALLRKVTSVPCILSKGHIRSLHLLGDATVRWYPLDLTPFDRDTSSPVSYHSPPARVSADQSTQLGQYTISSPSSVELSVSSPS</sequence>
<dbReference type="Proteomes" id="UP000434276">
    <property type="component" value="Unassembled WGS sequence"/>
</dbReference>
<proteinExistence type="predicted"/>
<name>A0A5S9XNH0_ARATH</name>
<feature type="region of interest" description="Disordered" evidence="1">
    <location>
        <begin position="49"/>
        <end position="72"/>
    </location>
</feature>
<protein>
    <submittedName>
        <fullName evidence="2">Uncharacterized protein</fullName>
    </submittedName>
</protein>
<evidence type="ECO:0000313" key="3">
    <source>
        <dbReference type="Proteomes" id="UP000434276"/>
    </source>
</evidence>
<gene>
    <name evidence="2" type="ORF">C24_LOCUS16643</name>
</gene>
<evidence type="ECO:0000313" key="2">
    <source>
        <dbReference type="EMBL" id="CAA0392686.1"/>
    </source>
</evidence>